<organism evidence="3 4">
    <name type="scientific">Nostoc minutum NIES-26</name>
    <dbReference type="NCBI Taxonomy" id="1844469"/>
    <lineage>
        <taxon>Bacteria</taxon>
        <taxon>Bacillati</taxon>
        <taxon>Cyanobacteriota</taxon>
        <taxon>Cyanophyceae</taxon>
        <taxon>Nostocales</taxon>
        <taxon>Nostocaceae</taxon>
        <taxon>Nostoc</taxon>
    </lineage>
</organism>
<evidence type="ECO:0000313" key="3">
    <source>
        <dbReference type="EMBL" id="RCJ22238.1"/>
    </source>
</evidence>
<keyword evidence="4" id="KW-1185">Reference proteome</keyword>
<proteinExistence type="predicted"/>
<comment type="caution">
    <text evidence="3">The sequence shown here is derived from an EMBL/GenBank/DDBJ whole genome shotgun (WGS) entry which is preliminary data.</text>
</comment>
<dbReference type="Pfam" id="PF01935">
    <property type="entry name" value="DUF87"/>
    <property type="match status" value="1"/>
</dbReference>
<evidence type="ECO:0000313" key="4">
    <source>
        <dbReference type="Proteomes" id="UP000252107"/>
    </source>
</evidence>
<dbReference type="Proteomes" id="UP000252107">
    <property type="component" value="Unassembled WGS sequence"/>
</dbReference>
<protein>
    <submittedName>
        <fullName evidence="3">Uncharacterized protein</fullName>
    </submittedName>
</protein>
<evidence type="ECO:0000259" key="1">
    <source>
        <dbReference type="Pfam" id="PF01935"/>
    </source>
</evidence>
<dbReference type="AlphaFoldDB" id="A0A367QDG0"/>
<dbReference type="InterPro" id="IPR002789">
    <property type="entry name" value="HerA_central"/>
</dbReference>
<dbReference type="Pfam" id="PF19959">
    <property type="entry name" value="EAD4"/>
    <property type="match status" value="1"/>
</dbReference>
<accession>A0A367QDG0</accession>
<reference evidence="3" key="1">
    <citation type="submission" date="2016-04" db="EMBL/GenBank/DDBJ databases">
        <authorList>
            <person name="Tabuchi Yagui T.R."/>
        </authorList>
    </citation>
    <scope>NUCLEOTIDE SEQUENCE [LARGE SCALE GENOMIC DNA]</scope>
    <source>
        <strain evidence="3">NIES-26</strain>
    </source>
</reference>
<feature type="domain" description="Helicase HerA central" evidence="1">
    <location>
        <begin position="162"/>
        <end position="397"/>
    </location>
</feature>
<dbReference type="InterPro" id="IPR008571">
    <property type="entry name" value="HerA-like"/>
</dbReference>
<dbReference type="InterPro" id="IPR045434">
    <property type="entry name" value="EAD4"/>
</dbReference>
<dbReference type="InterPro" id="IPR027417">
    <property type="entry name" value="P-loop_NTPase"/>
</dbReference>
<gene>
    <name evidence="3" type="ORF">A6770_30085</name>
</gene>
<dbReference type="Gene3D" id="3.40.50.300">
    <property type="entry name" value="P-loop containing nucleotide triphosphate hydrolases"/>
    <property type="match status" value="2"/>
</dbReference>
<dbReference type="PANTHER" id="PTHR42957:SF1">
    <property type="entry name" value="HELICASE MJ1565-RELATED"/>
    <property type="match status" value="1"/>
</dbReference>
<evidence type="ECO:0000259" key="2">
    <source>
        <dbReference type="Pfam" id="PF19959"/>
    </source>
</evidence>
<dbReference type="PANTHER" id="PTHR42957">
    <property type="entry name" value="HELICASE MJ1565-RELATED"/>
    <property type="match status" value="1"/>
</dbReference>
<dbReference type="EMBL" id="LXQD01000327">
    <property type="protein sequence ID" value="RCJ22238.1"/>
    <property type="molecule type" value="Genomic_DNA"/>
</dbReference>
<dbReference type="SUPFAM" id="SSF52540">
    <property type="entry name" value="P-loop containing nucleoside triphosphate hydrolases"/>
    <property type="match status" value="1"/>
</dbReference>
<sequence length="542" mass="63881">MPKTSWSVDVQHRVRKLLEELLSYVLDYREDLSLQYRWEDENSNRPKLIVETQRRFIERLAHFEKQGHFYEAINRLKDLNICEDKRFHKRGTDYWHFALILWGKELEKNLREFDREWEYRKTEKSKKLDNKKMPCLKSSNVVDNKYQSLFNKIDNIAEGRFAIGTHIDTNKIIYLDLDRLLQNSVGVFGTSGTGKTFLTRLLLSGLIHQQASVNLIFDLHSEYGRDAALRNQQFSTVKGLRHLFPNEVEIYVTDTDSILGSGVHDVQRLYLSYDQIEVEDIKLVSQELGISKDNLDNANILYTEFGKYWITQLLNMSNDEIHMFCEEKRGDKDSIMALQRKLLRLDSLKNMRAVLPQNYINQILRSLEAGKNVVVEFSPQSDMLCYMLLANMICRRIHSYYVKKTEKFWQTKNQSDIPRRLVITIEDAHHLLNSKTVRHTIFHTLIRQSWKFYITLFIVERYPSRIDKEVMSEFGTRITGFLNREDIDAIFTDVAGNQSLRTMMSRLNFSQQALIFGYGITAPVVLQTRSYDAKFYDEISNH</sequence>
<feature type="domain" description="Effector-associated" evidence="2">
    <location>
        <begin position="9"/>
        <end position="118"/>
    </location>
</feature>
<name>A0A367QDG0_9NOSO</name>